<protein>
    <recommendedName>
        <fullName evidence="8">Glycosyltransferase 2-like domain-containing protein</fullName>
    </recommendedName>
</protein>
<dbReference type="PANTHER" id="PTHR22913:SF12">
    <property type="entry name" value="MANNURONAN SYNTHASE"/>
    <property type="match status" value="1"/>
</dbReference>
<keyword evidence="3" id="KW-1003">Cell membrane</keyword>
<evidence type="ECO:0000256" key="6">
    <source>
        <dbReference type="ARBA" id="ARBA00023136"/>
    </source>
</evidence>
<gene>
    <name evidence="9" type="ORF">N0V93_001509</name>
</gene>
<dbReference type="Pfam" id="PF13632">
    <property type="entry name" value="Glyco_trans_2_3"/>
    <property type="match status" value="1"/>
</dbReference>
<feature type="transmembrane region" description="Helical" evidence="7">
    <location>
        <begin position="536"/>
        <end position="557"/>
    </location>
</feature>
<dbReference type="GO" id="GO:0005886">
    <property type="term" value="C:plasma membrane"/>
    <property type="evidence" value="ECO:0007669"/>
    <property type="project" value="UniProtKB-SubCell"/>
</dbReference>
<feature type="transmembrane region" description="Helical" evidence="7">
    <location>
        <begin position="238"/>
        <end position="259"/>
    </location>
</feature>
<evidence type="ECO:0000256" key="5">
    <source>
        <dbReference type="ARBA" id="ARBA00022679"/>
    </source>
</evidence>
<evidence type="ECO:0000313" key="9">
    <source>
        <dbReference type="EMBL" id="KAJ4397285.1"/>
    </source>
</evidence>
<dbReference type="AlphaFoldDB" id="A0A9W8Z428"/>
<dbReference type="OrthoDB" id="9876900at2759"/>
<feature type="transmembrane region" description="Helical" evidence="7">
    <location>
        <begin position="569"/>
        <end position="588"/>
    </location>
</feature>
<keyword evidence="7" id="KW-1133">Transmembrane helix</keyword>
<sequence length="591" mass="66783">MSTRPSLYSHPHVSWLRQLVNLIGCILIFPLYRAAAVNTYYPATVDLLISILLAEYCRFKNESRRIAFREAETQPQYKDDIEKYAPTKHSEQPRISSCDTLAAIVGWREDPDLWARCLESYKTTQGCKFLLAGIDGNEPDDLEMVEVFKKVYPDQAQVIEMDEPLGEVANAVRSRETDARRKLGVVIDEEEVNEIAMQTCISVARYKLEEAMGDLPLTGPDGIKRLLIKQRHLHKKGIMFTTFVFAIVIADLLGIEIVWSSDSDTIVFEDSLEGTVNAIAGDPKAGGSSSGLIVHNAEDNVVTKLASCIYWCELYLTRSMPASVAASDCQSGPSAAFRLSAIRPILVPWYNQNIFGKKMIVNEDRHLTTLLLLRGWGVVYAGDIMTATETPNTLVRWIRQQTRWARAQHIESLLLPRVYMVKHPFLFMSALRRELAHLVVFVQCLLYLFTDISLLSFNMPDLGLRIVGIAVYNFARNPDRQAAGAIFWMIPGLLFYNVPLPAIEAWSLVTMTADTWGNTMRSSSERAKKESLRKKWFESGFFVVWMGLVGAMLAKWLSSRAYLMEGQTLLWEVLLAAIFSLISWKLTIQDA</sequence>
<dbReference type="GO" id="GO:0030213">
    <property type="term" value="P:hyaluronan biosynthetic process"/>
    <property type="evidence" value="ECO:0007669"/>
    <property type="project" value="TreeGrafter"/>
</dbReference>
<accession>A0A9W8Z428</accession>
<evidence type="ECO:0000256" key="4">
    <source>
        <dbReference type="ARBA" id="ARBA00022676"/>
    </source>
</evidence>
<dbReference type="PANTHER" id="PTHR22913">
    <property type="entry name" value="HYALURONAN SYNTHASE"/>
    <property type="match status" value="1"/>
</dbReference>
<dbReference type="InterPro" id="IPR029044">
    <property type="entry name" value="Nucleotide-diphossugar_trans"/>
</dbReference>
<comment type="similarity">
    <text evidence="2">Belongs to the NodC/HAS family.</text>
</comment>
<dbReference type="Proteomes" id="UP001140453">
    <property type="component" value="Unassembled WGS sequence"/>
</dbReference>
<evidence type="ECO:0000256" key="3">
    <source>
        <dbReference type="ARBA" id="ARBA00022475"/>
    </source>
</evidence>
<evidence type="ECO:0000259" key="8">
    <source>
        <dbReference type="Pfam" id="PF13632"/>
    </source>
</evidence>
<dbReference type="EMBL" id="JAPEVB010000001">
    <property type="protein sequence ID" value="KAJ4397285.1"/>
    <property type="molecule type" value="Genomic_DNA"/>
</dbReference>
<keyword evidence="7" id="KW-0812">Transmembrane</keyword>
<keyword evidence="10" id="KW-1185">Reference proteome</keyword>
<comment type="caution">
    <text evidence="9">The sequence shown here is derived from an EMBL/GenBank/DDBJ whole genome shotgun (WGS) entry which is preliminary data.</text>
</comment>
<keyword evidence="5" id="KW-0808">Transferase</keyword>
<comment type="subcellular location">
    <subcellularLocation>
        <location evidence="1">Cell membrane</location>
    </subcellularLocation>
</comment>
<reference evidence="9" key="1">
    <citation type="submission" date="2022-10" db="EMBL/GenBank/DDBJ databases">
        <title>Tapping the CABI collections for fungal endophytes: first genome assemblies for Collariella, Neodidymelliopsis, Ascochyta clinopodiicola, Didymella pomorum, Didymosphaeria variabile, Neocosmospora piperis and Neocucurbitaria cava.</title>
        <authorList>
            <person name="Hill R."/>
        </authorList>
    </citation>
    <scope>NUCLEOTIDE SEQUENCE</scope>
    <source>
        <strain evidence="9">IMI 355082</strain>
    </source>
</reference>
<feature type="domain" description="Glycosyltransferase 2-like" evidence="8">
    <location>
        <begin position="262"/>
        <end position="457"/>
    </location>
</feature>
<dbReference type="InterPro" id="IPR001173">
    <property type="entry name" value="Glyco_trans_2-like"/>
</dbReference>
<dbReference type="SUPFAM" id="SSF53448">
    <property type="entry name" value="Nucleotide-diphospho-sugar transferases"/>
    <property type="match status" value="1"/>
</dbReference>
<evidence type="ECO:0000256" key="2">
    <source>
        <dbReference type="ARBA" id="ARBA00006782"/>
    </source>
</evidence>
<organism evidence="9 10">
    <name type="scientific">Gnomoniopsis smithogilvyi</name>
    <dbReference type="NCBI Taxonomy" id="1191159"/>
    <lineage>
        <taxon>Eukaryota</taxon>
        <taxon>Fungi</taxon>
        <taxon>Dikarya</taxon>
        <taxon>Ascomycota</taxon>
        <taxon>Pezizomycotina</taxon>
        <taxon>Sordariomycetes</taxon>
        <taxon>Sordariomycetidae</taxon>
        <taxon>Diaporthales</taxon>
        <taxon>Gnomoniaceae</taxon>
        <taxon>Gnomoniopsis</taxon>
    </lineage>
</organism>
<feature type="transmembrane region" description="Helical" evidence="7">
    <location>
        <begin position="435"/>
        <end position="457"/>
    </location>
</feature>
<keyword evidence="4" id="KW-0328">Glycosyltransferase</keyword>
<evidence type="ECO:0000256" key="1">
    <source>
        <dbReference type="ARBA" id="ARBA00004236"/>
    </source>
</evidence>
<evidence type="ECO:0000256" key="7">
    <source>
        <dbReference type="SAM" id="Phobius"/>
    </source>
</evidence>
<dbReference type="GO" id="GO:0085029">
    <property type="term" value="P:extracellular matrix assembly"/>
    <property type="evidence" value="ECO:0007669"/>
    <property type="project" value="TreeGrafter"/>
</dbReference>
<proteinExistence type="inferred from homology"/>
<evidence type="ECO:0000313" key="10">
    <source>
        <dbReference type="Proteomes" id="UP001140453"/>
    </source>
</evidence>
<dbReference type="GO" id="GO:0050501">
    <property type="term" value="F:hyaluronan synthase activity"/>
    <property type="evidence" value="ECO:0007669"/>
    <property type="project" value="TreeGrafter"/>
</dbReference>
<keyword evidence="6 7" id="KW-0472">Membrane</keyword>
<name>A0A9W8Z428_9PEZI</name>
<feature type="transmembrane region" description="Helical" evidence="7">
    <location>
        <begin position="12"/>
        <end position="33"/>
    </location>
</feature>